<dbReference type="Proteomes" id="UP000699975">
    <property type="component" value="Unassembled WGS sequence"/>
</dbReference>
<comment type="caution">
    <text evidence="6">The sequence shown here is derived from an EMBL/GenBank/DDBJ whole genome shotgun (WGS) entry which is preliminary data.</text>
</comment>
<sequence>MNAVLVSLSKAVSQLGDPAIVRVAVKSIVITLLIFVAGGVGLYFGLAWFFAWLGWEAGGFAQAAAAAIIALIAFWFLFRIIALAVLQFFADEIVAAVEARHYPHGADRARALPLHRDIANSLRGFGRAVSLNLLALPVAAVLLFTGLGPAIVFLLVNAVLLGRELTDMTWLRQSGGLLSPSPVKGSSRFLLGAVVAAMMLIPFVNLIAAIVGAAAGTHLTHDAMRRKKAADA</sequence>
<evidence type="ECO:0000256" key="4">
    <source>
        <dbReference type="ARBA" id="ARBA00023136"/>
    </source>
</evidence>
<gene>
    <name evidence="6" type="ORF">KCG45_05010</name>
</gene>
<dbReference type="InterPro" id="IPR059112">
    <property type="entry name" value="CysZ/EI24"/>
</dbReference>
<protein>
    <submittedName>
        <fullName evidence="6">EI24 domain-containing protein</fullName>
    </submittedName>
</protein>
<keyword evidence="4 5" id="KW-0472">Membrane</keyword>
<evidence type="ECO:0000313" key="7">
    <source>
        <dbReference type="Proteomes" id="UP000699975"/>
    </source>
</evidence>
<evidence type="ECO:0000313" key="6">
    <source>
        <dbReference type="EMBL" id="MBV7265529.1"/>
    </source>
</evidence>
<keyword evidence="3 5" id="KW-1133">Transmembrane helix</keyword>
<feature type="transmembrane region" description="Helical" evidence="5">
    <location>
        <begin position="59"/>
        <end position="78"/>
    </location>
</feature>
<feature type="transmembrane region" description="Helical" evidence="5">
    <location>
        <begin position="189"/>
        <end position="217"/>
    </location>
</feature>
<keyword evidence="2 5" id="KW-0812">Transmembrane</keyword>
<evidence type="ECO:0000256" key="1">
    <source>
        <dbReference type="ARBA" id="ARBA00004141"/>
    </source>
</evidence>
<keyword evidence="7" id="KW-1185">Reference proteome</keyword>
<feature type="transmembrane region" description="Helical" evidence="5">
    <location>
        <begin position="28"/>
        <end position="53"/>
    </location>
</feature>
<dbReference type="RefSeq" id="WP_218315976.1">
    <property type="nucleotide sequence ID" value="NZ_JAGSPB010000001.1"/>
</dbReference>
<dbReference type="EMBL" id="JAGSPB010000001">
    <property type="protein sequence ID" value="MBV7265529.1"/>
    <property type="molecule type" value="Genomic_DNA"/>
</dbReference>
<evidence type="ECO:0000256" key="5">
    <source>
        <dbReference type="SAM" id="Phobius"/>
    </source>
</evidence>
<accession>A0ABS6SKL1</accession>
<evidence type="ECO:0000256" key="3">
    <source>
        <dbReference type="ARBA" id="ARBA00022989"/>
    </source>
</evidence>
<proteinExistence type="predicted"/>
<organism evidence="6 7">
    <name type="scientific">Erythrobacter ani</name>
    <dbReference type="NCBI Taxonomy" id="2827235"/>
    <lineage>
        <taxon>Bacteria</taxon>
        <taxon>Pseudomonadati</taxon>
        <taxon>Pseudomonadota</taxon>
        <taxon>Alphaproteobacteria</taxon>
        <taxon>Sphingomonadales</taxon>
        <taxon>Erythrobacteraceae</taxon>
        <taxon>Erythrobacter/Porphyrobacter group</taxon>
        <taxon>Erythrobacter</taxon>
    </lineage>
</organism>
<name>A0ABS6SKL1_9SPHN</name>
<evidence type="ECO:0000256" key="2">
    <source>
        <dbReference type="ARBA" id="ARBA00022692"/>
    </source>
</evidence>
<comment type="subcellular location">
    <subcellularLocation>
        <location evidence="1">Membrane</location>
        <topology evidence="1">Multi-pass membrane protein</topology>
    </subcellularLocation>
</comment>
<dbReference type="Pfam" id="PF07264">
    <property type="entry name" value="EI24"/>
    <property type="match status" value="1"/>
</dbReference>
<feature type="transmembrane region" description="Helical" evidence="5">
    <location>
        <begin position="133"/>
        <end position="160"/>
    </location>
</feature>
<reference evidence="6 7" key="1">
    <citation type="submission" date="2021-04" db="EMBL/GenBank/DDBJ databases">
        <authorList>
            <person name="Pira H."/>
            <person name="Risdian C."/>
            <person name="Wink J."/>
        </authorList>
    </citation>
    <scope>NUCLEOTIDE SEQUENCE [LARGE SCALE GENOMIC DNA]</scope>
    <source>
        <strain evidence="6 7">WH131</strain>
    </source>
</reference>